<dbReference type="OrthoDB" id="655030at2759"/>
<accession>A0A9N9F4M6</accession>
<organism evidence="1 2">
    <name type="scientific">Funneliformis caledonium</name>
    <dbReference type="NCBI Taxonomy" id="1117310"/>
    <lineage>
        <taxon>Eukaryota</taxon>
        <taxon>Fungi</taxon>
        <taxon>Fungi incertae sedis</taxon>
        <taxon>Mucoromycota</taxon>
        <taxon>Glomeromycotina</taxon>
        <taxon>Glomeromycetes</taxon>
        <taxon>Glomerales</taxon>
        <taxon>Glomeraceae</taxon>
        <taxon>Funneliformis</taxon>
    </lineage>
</organism>
<dbReference type="AlphaFoldDB" id="A0A9N9F4M6"/>
<proteinExistence type="predicted"/>
<evidence type="ECO:0000313" key="1">
    <source>
        <dbReference type="EMBL" id="CAG8509426.1"/>
    </source>
</evidence>
<dbReference type="Proteomes" id="UP000789570">
    <property type="component" value="Unassembled WGS sequence"/>
</dbReference>
<comment type="caution">
    <text evidence="1">The sequence shown here is derived from an EMBL/GenBank/DDBJ whole genome shotgun (WGS) entry which is preliminary data.</text>
</comment>
<reference evidence="1" key="1">
    <citation type="submission" date="2021-06" db="EMBL/GenBank/DDBJ databases">
        <authorList>
            <person name="Kallberg Y."/>
            <person name="Tangrot J."/>
            <person name="Rosling A."/>
        </authorList>
    </citation>
    <scope>NUCLEOTIDE SEQUENCE</scope>
    <source>
        <strain evidence="1">UK204</strain>
    </source>
</reference>
<dbReference type="EMBL" id="CAJVPQ010000775">
    <property type="protein sequence ID" value="CAG8509426.1"/>
    <property type="molecule type" value="Genomic_DNA"/>
</dbReference>
<evidence type="ECO:0000313" key="2">
    <source>
        <dbReference type="Proteomes" id="UP000789570"/>
    </source>
</evidence>
<sequence length="87" mass="9480">MGERKLPTILIIGAGPAHKIGGKVIIFTLLCTRVKSLLKCIPKSIDTRIHEVVPDPIGDGIEKTVVTVHDHLGKILFKTPGYQVKCL</sequence>
<gene>
    <name evidence="1" type="ORF">FCALED_LOCUS4117</name>
</gene>
<name>A0A9N9F4M6_9GLOM</name>
<keyword evidence="2" id="KW-1185">Reference proteome</keyword>
<protein>
    <submittedName>
        <fullName evidence="1">5552_t:CDS:1</fullName>
    </submittedName>
</protein>